<name>A0A2W5KB30_9GAMM</name>
<evidence type="ECO:0008006" key="3">
    <source>
        <dbReference type="Google" id="ProtNLM"/>
    </source>
</evidence>
<proteinExistence type="predicted"/>
<dbReference type="Proteomes" id="UP000249046">
    <property type="component" value="Unassembled WGS sequence"/>
</dbReference>
<gene>
    <name evidence="1" type="ORF">DI564_10915</name>
</gene>
<evidence type="ECO:0000313" key="1">
    <source>
        <dbReference type="EMBL" id="PZQ14061.1"/>
    </source>
</evidence>
<dbReference type="Pfam" id="PF19788">
    <property type="entry name" value="DUF6272"/>
    <property type="match status" value="1"/>
</dbReference>
<organism evidence="1 2">
    <name type="scientific">Rhodanobacter denitrificans</name>
    <dbReference type="NCBI Taxonomy" id="666685"/>
    <lineage>
        <taxon>Bacteria</taxon>
        <taxon>Pseudomonadati</taxon>
        <taxon>Pseudomonadota</taxon>
        <taxon>Gammaproteobacteria</taxon>
        <taxon>Lysobacterales</taxon>
        <taxon>Rhodanobacteraceae</taxon>
        <taxon>Rhodanobacter</taxon>
    </lineage>
</organism>
<dbReference type="AlphaFoldDB" id="A0A2W5KB30"/>
<dbReference type="EMBL" id="QFPO01000008">
    <property type="protein sequence ID" value="PZQ14061.1"/>
    <property type="molecule type" value="Genomic_DNA"/>
</dbReference>
<protein>
    <recommendedName>
        <fullName evidence="3">ATP-binding protein</fullName>
    </recommendedName>
</protein>
<dbReference type="NCBIfam" id="NF038262">
    <property type="entry name" value="SiaB_fam_kinase"/>
    <property type="match status" value="1"/>
</dbReference>
<reference evidence="1 2" key="1">
    <citation type="submission" date="2017-08" db="EMBL/GenBank/DDBJ databases">
        <title>Infants hospitalized years apart are colonized by the same room-sourced microbial strains.</title>
        <authorList>
            <person name="Brooks B."/>
            <person name="Olm M.R."/>
            <person name="Firek B.A."/>
            <person name="Baker R."/>
            <person name="Thomas B.C."/>
            <person name="Morowitz M.J."/>
            <person name="Banfield J.F."/>
        </authorList>
    </citation>
    <scope>NUCLEOTIDE SEQUENCE [LARGE SCALE GENOMIC DNA]</scope>
    <source>
        <strain evidence="1">S2_005_003_R2_42</strain>
    </source>
</reference>
<dbReference type="InterPro" id="IPR046239">
    <property type="entry name" value="DUF6272"/>
</dbReference>
<evidence type="ECO:0000313" key="2">
    <source>
        <dbReference type="Proteomes" id="UP000249046"/>
    </source>
</evidence>
<accession>A0A2W5KB30</accession>
<comment type="caution">
    <text evidence="1">The sequence shown here is derived from an EMBL/GenBank/DDBJ whole genome shotgun (WGS) entry which is preliminary data.</text>
</comment>
<sequence>MNLFALKEQLREAGILISFTGSFSHSIIEELGTAVKKYLESADIHTSAIMDVFSVYIEAAQNVRNYAERRGQSDADASIVVIAKRDSHYRIYAGNVVEAADTESLGRRLDALAAMDKSALKAAYKDQLRRERGPDDTGAGLGLIEIARRATRPLEYSFTPLAQGRAYFSLCVEI</sequence>